<dbReference type="AlphaFoldDB" id="A0A182MFV7"/>
<comment type="similarity">
    <text evidence="4">Belongs to the MoeA family.</text>
</comment>
<name>A0A182MFV7_9DIPT</name>
<comment type="pathway">
    <text evidence="4">Cofactor biosynthesis; molybdopterin biosynthesis.</text>
</comment>
<dbReference type="NCBIfam" id="TIGR00177">
    <property type="entry name" value="molyb_syn"/>
    <property type="match status" value="2"/>
</dbReference>
<dbReference type="GO" id="GO:0007529">
    <property type="term" value="P:establishment of synaptic specificity at neuromuscular junction"/>
    <property type="evidence" value="ECO:0007669"/>
    <property type="project" value="TreeGrafter"/>
</dbReference>
<dbReference type="GO" id="GO:0098970">
    <property type="term" value="P:postsynaptic neurotransmitter receptor diffusion trapping"/>
    <property type="evidence" value="ECO:0007669"/>
    <property type="project" value="TreeGrafter"/>
</dbReference>
<keyword evidence="4" id="KW-0479">Metal-binding</keyword>
<evidence type="ECO:0000256" key="4">
    <source>
        <dbReference type="RuleBase" id="RU365090"/>
    </source>
</evidence>
<comment type="catalytic activity">
    <reaction evidence="4">
        <text>molybdopterin + ATP + H(+) = adenylyl-molybdopterin + diphosphate</text>
        <dbReference type="Rhea" id="RHEA:31331"/>
        <dbReference type="ChEBI" id="CHEBI:15378"/>
        <dbReference type="ChEBI" id="CHEBI:30616"/>
        <dbReference type="ChEBI" id="CHEBI:33019"/>
        <dbReference type="ChEBI" id="CHEBI:58698"/>
        <dbReference type="ChEBI" id="CHEBI:62727"/>
    </reaction>
</comment>
<dbReference type="SMART" id="SM00852">
    <property type="entry name" value="MoCF_biosynth"/>
    <property type="match status" value="2"/>
</dbReference>
<dbReference type="STRING" id="139723.A0A182MFV7"/>
<dbReference type="GO" id="GO:0005829">
    <property type="term" value="C:cytosol"/>
    <property type="evidence" value="ECO:0007669"/>
    <property type="project" value="TreeGrafter"/>
</dbReference>
<dbReference type="InterPro" id="IPR001453">
    <property type="entry name" value="MoaB/Mog_dom"/>
</dbReference>
<dbReference type="GO" id="GO:0006777">
    <property type="term" value="P:Mo-molybdopterin cofactor biosynthetic process"/>
    <property type="evidence" value="ECO:0007669"/>
    <property type="project" value="UniProtKB-UniRule"/>
</dbReference>
<comment type="cofactor">
    <cofactor evidence="4">
        <name>Mg(2+)</name>
        <dbReference type="ChEBI" id="CHEBI:18420"/>
    </cofactor>
</comment>
<protein>
    <recommendedName>
        <fullName evidence="3">molybdopterin adenylyltransferase</fullName>
        <ecNumber evidence="3">2.7.7.75</ecNumber>
    </recommendedName>
</protein>
<dbReference type="GO" id="GO:0099634">
    <property type="term" value="C:postsynaptic specialization membrane"/>
    <property type="evidence" value="ECO:0007669"/>
    <property type="project" value="GOC"/>
</dbReference>
<dbReference type="PANTHER" id="PTHR10192:SF5">
    <property type="entry name" value="GEPHYRIN"/>
    <property type="match status" value="1"/>
</dbReference>
<dbReference type="GO" id="GO:0061598">
    <property type="term" value="F:molybdopterin adenylyltransferase activity"/>
    <property type="evidence" value="ECO:0007669"/>
    <property type="project" value="UniProtKB-UniRule"/>
</dbReference>
<feature type="domain" description="MoaB/Mog" evidence="5">
    <location>
        <begin position="450"/>
        <end position="599"/>
    </location>
</feature>
<comment type="function">
    <text evidence="4">Catalyzes two steps in the biosynthesis of the molybdenum cofactor. In the first step, molybdopterin is adenylated. Subsequently, molybdate is inserted into adenylated molybdopterin and AMP is released.</text>
</comment>
<organism evidence="6 7">
    <name type="scientific">Anopheles culicifacies</name>
    <dbReference type="NCBI Taxonomy" id="139723"/>
    <lineage>
        <taxon>Eukaryota</taxon>
        <taxon>Metazoa</taxon>
        <taxon>Ecdysozoa</taxon>
        <taxon>Arthropoda</taxon>
        <taxon>Hexapoda</taxon>
        <taxon>Insecta</taxon>
        <taxon>Pterygota</taxon>
        <taxon>Neoptera</taxon>
        <taxon>Endopterygota</taxon>
        <taxon>Diptera</taxon>
        <taxon>Nematocera</taxon>
        <taxon>Culicoidea</taxon>
        <taxon>Culicidae</taxon>
        <taxon>Anophelinae</taxon>
        <taxon>Anopheles</taxon>
        <taxon>culicifacies species complex</taxon>
    </lineage>
</organism>
<dbReference type="SUPFAM" id="SSF53218">
    <property type="entry name" value="Molybdenum cofactor biosynthesis proteins"/>
    <property type="match status" value="2"/>
</dbReference>
<dbReference type="EC" id="2.7.7.75" evidence="3"/>
<dbReference type="PANTHER" id="PTHR10192">
    <property type="entry name" value="MOLYBDOPTERIN BIOSYNTHESIS PROTEIN"/>
    <property type="match status" value="1"/>
</dbReference>
<dbReference type="GO" id="GO:0005524">
    <property type="term" value="F:ATP binding"/>
    <property type="evidence" value="ECO:0007669"/>
    <property type="project" value="UniProtKB-UniRule"/>
</dbReference>
<dbReference type="Gene3D" id="3.90.105.10">
    <property type="entry name" value="Molybdopterin biosynthesis moea protein, domain 2"/>
    <property type="match status" value="1"/>
</dbReference>
<sequence>MNVQSSAGQERLTGFVRKKRRADVEDTILTVSKLRKLKLSSKIRSHEQYGPGFTPVPLAVVREIEHCGSGFAKATVIKALNATQNHKHMFSTLVSDSCAAGTATDTSGPHLVELIKQSLKTDTVNYLLIADDEQLIKQSLLYACDVLKVHAVFTTGGTGFAPRDVTPEATRAIITKEAPQLTLAMTLASMQKTKFAVLSRAVCGVRNKTLVVNFPGSKKAVGECFQSIVDVLPHVLNLLNEGEIELVRETHRKVQAGGDVQPVEDVAHVCPHATGKGGDDRNSPFPMISVEDALKQILATIPTVQATRKQLSRVNIPPFRASIKDGYALKSIGGKGMKKVIGYVSAGDAIVQSNFTIDECFKINTGAPIPLHADAVIQIEDTKLVSRENDYERIVEILSEPTASLDIRSIGSDLRMSEEVFQYRFPIDACQRALLAAIGERVSVVKLKVAIISTGDELMHPYDGSTSTDASSSEGKIYDSNTTMLVALVRQCGFTEDQCEIQQRVVKDDFESLKTEIESLTGNVHVIICTGGVSMGDKDFVKPVLKELNYELIFGRVNMKPGKPCTYGSSKVTKFFGLPGNPVSAFVTFHLFALPALRQYLATVNETAPNVAKSSLPMIMVETTGSML</sequence>
<dbReference type="UniPathway" id="UPA00344"/>
<keyword evidence="4" id="KW-0460">Magnesium</keyword>
<feature type="domain" description="MoaB/Mog" evidence="5">
    <location>
        <begin position="90"/>
        <end position="235"/>
    </location>
</feature>
<comment type="similarity">
    <text evidence="2">In the C-terminal section; belongs to the MoeA family.</text>
</comment>
<dbReference type="InterPro" id="IPR038987">
    <property type="entry name" value="MoeA-like"/>
</dbReference>
<evidence type="ECO:0000313" key="7">
    <source>
        <dbReference type="Proteomes" id="UP000075883"/>
    </source>
</evidence>
<dbReference type="GO" id="GO:0030425">
    <property type="term" value="C:dendrite"/>
    <property type="evidence" value="ECO:0007669"/>
    <property type="project" value="TreeGrafter"/>
</dbReference>
<dbReference type="GO" id="GO:0072579">
    <property type="term" value="P:glycine receptor clustering"/>
    <property type="evidence" value="ECO:0007669"/>
    <property type="project" value="TreeGrafter"/>
</dbReference>
<evidence type="ECO:0000313" key="6">
    <source>
        <dbReference type="EnsemblMetazoa" id="ACUA017283-PA"/>
    </source>
</evidence>
<dbReference type="EnsemblMetazoa" id="ACUA017283-RA">
    <property type="protein sequence ID" value="ACUA017283-PA"/>
    <property type="gene ID" value="ACUA017283"/>
</dbReference>
<proteinExistence type="inferred from homology"/>
<dbReference type="InterPro" id="IPR036425">
    <property type="entry name" value="MoaB/Mog-like_dom_sf"/>
</dbReference>
<comment type="catalytic activity">
    <reaction evidence="4">
        <text>adenylyl-molybdopterin + molybdate = Mo-molybdopterin + AMP + H(+)</text>
        <dbReference type="Rhea" id="RHEA:35047"/>
        <dbReference type="ChEBI" id="CHEBI:15378"/>
        <dbReference type="ChEBI" id="CHEBI:36264"/>
        <dbReference type="ChEBI" id="CHEBI:62727"/>
        <dbReference type="ChEBI" id="CHEBI:71302"/>
        <dbReference type="ChEBI" id="CHEBI:456215"/>
    </reaction>
</comment>
<keyword evidence="7" id="KW-1185">Reference proteome</keyword>
<dbReference type="GO" id="GO:0046872">
    <property type="term" value="F:metal ion binding"/>
    <property type="evidence" value="ECO:0007669"/>
    <property type="project" value="UniProtKB-UniRule"/>
</dbReference>
<dbReference type="InterPro" id="IPR036135">
    <property type="entry name" value="MoeA_linker/N_sf"/>
</dbReference>
<dbReference type="CDD" id="cd00887">
    <property type="entry name" value="MoeA"/>
    <property type="match status" value="1"/>
</dbReference>
<evidence type="ECO:0000256" key="3">
    <source>
        <dbReference type="ARBA" id="ARBA00012509"/>
    </source>
</evidence>
<dbReference type="Gene3D" id="2.170.190.11">
    <property type="entry name" value="Molybdopterin biosynthesis moea protein, domain 3"/>
    <property type="match status" value="1"/>
</dbReference>
<keyword evidence="4" id="KW-0501">Molybdenum cofactor biosynthesis</keyword>
<dbReference type="FunFam" id="2.170.190.11:FF:000010">
    <property type="entry name" value="Molybdopterin molybdenumtransferase"/>
    <property type="match status" value="1"/>
</dbReference>
<dbReference type="EMBL" id="AXCM01003585">
    <property type="status" value="NOT_ANNOTATED_CDS"/>
    <property type="molecule type" value="Genomic_DNA"/>
</dbReference>
<keyword evidence="4" id="KW-0500">Molybdenum</keyword>
<dbReference type="InterPro" id="IPR005110">
    <property type="entry name" value="MoeA_linker/N"/>
</dbReference>
<dbReference type="GO" id="GO:0061599">
    <property type="term" value="F:molybdopterin molybdotransferase activity"/>
    <property type="evidence" value="ECO:0007669"/>
    <property type="project" value="UniProtKB-UniRule"/>
</dbReference>
<dbReference type="Pfam" id="PF00994">
    <property type="entry name" value="MoCF_biosynth"/>
    <property type="match status" value="2"/>
</dbReference>
<dbReference type="CDD" id="cd00886">
    <property type="entry name" value="MogA_MoaB"/>
    <property type="match status" value="1"/>
</dbReference>
<dbReference type="Proteomes" id="UP000075883">
    <property type="component" value="Unassembled WGS sequence"/>
</dbReference>
<evidence type="ECO:0000256" key="2">
    <source>
        <dbReference type="ARBA" id="ARBA00008339"/>
    </source>
</evidence>
<reference evidence="7" key="1">
    <citation type="submission" date="2013-09" db="EMBL/GenBank/DDBJ databases">
        <title>The Genome Sequence of Anopheles culicifacies species A.</title>
        <authorList>
            <consortium name="The Broad Institute Genomics Platform"/>
            <person name="Neafsey D.E."/>
            <person name="Besansky N."/>
            <person name="Howell P."/>
            <person name="Walton C."/>
            <person name="Young S.K."/>
            <person name="Zeng Q."/>
            <person name="Gargeya S."/>
            <person name="Fitzgerald M."/>
            <person name="Haas B."/>
            <person name="Abouelleil A."/>
            <person name="Allen A.W."/>
            <person name="Alvarado L."/>
            <person name="Arachchi H.M."/>
            <person name="Berlin A.M."/>
            <person name="Chapman S.B."/>
            <person name="Gainer-Dewar J."/>
            <person name="Goldberg J."/>
            <person name="Griggs A."/>
            <person name="Gujja S."/>
            <person name="Hansen M."/>
            <person name="Howarth C."/>
            <person name="Imamovic A."/>
            <person name="Ireland A."/>
            <person name="Larimer J."/>
            <person name="McCowan C."/>
            <person name="Murphy C."/>
            <person name="Pearson M."/>
            <person name="Poon T.W."/>
            <person name="Priest M."/>
            <person name="Roberts A."/>
            <person name="Saif S."/>
            <person name="Shea T."/>
            <person name="Sisk P."/>
            <person name="Sykes S."/>
            <person name="Wortman J."/>
            <person name="Nusbaum C."/>
            <person name="Birren B."/>
        </authorList>
    </citation>
    <scope>NUCLEOTIDE SEQUENCE [LARGE SCALE GENOMIC DNA]</scope>
    <source>
        <strain evidence="7">A-37</strain>
    </source>
</reference>
<comment type="similarity">
    <text evidence="1">In the N-terminal section; belongs to the MoaB/Mog family.</text>
</comment>
<accession>A0A182MFV7</accession>
<dbReference type="Gene3D" id="3.40.980.10">
    <property type="entry name" value="MoaB/Mog-like domain"/>
    <property type="match status" value="2"/>
</dbReference>
<dbReference type="GO" id="GO:0097112">
    <property type="term" value="P:gamma-aminobutyric acid receptor clustering"/>
    <property type="evidence" value="ECO:0007669"/>
    <property type="project" value="TreeGrafter"/>
</dbReference>
<keyword evidence="4" id="KW-0808">Transferase</keyword>
<dbReference type="SUPFAM" id="SSF63882">
    <property type="entry name" value="MoeA N-terminal region -like"/>
    <property type="match status" value="1"/>
</dbReference>
<evidence type="ECO:0000256" key="1">
    <source>
        <dbReference type="ARBA" id="ARBA00007589"/>
    </source>
</evidence>
<reference evidence="6" key="2">
    <citation type="submission" date="2020-05" db="UniProtKB">
        <authorList>
            <consortium name="EnsemblMetazoa"/>
        </authorList>
    </citation>
    <scope>IDENTIFICATION</scope>
    <source>
        <strain evidence="6">A-37</strain>
    </source>
</reference>
<dbReference type="Pfam" id="PF03453">
    <property type="entry name" value="MoeA_N"/>
    <property type="match status" value="1"/>
</dbReference>
<dbReference type="VEuPathDB" id="VectorBase:ACUA017283"/>
<evidence type="ECO:0000259" key="5">
    <source>
        <dbReference type="SMART" id="SM00852"/>
    </source>
</evidence>